<dbReference type="PRINTS" id="PR01576">
    <property type="entry name" value="PDEFORMYLASE"/>
</dbReference>
<dbReference type="CDD" id="cd00487">
    <property type="entry name" value="Pep_deformylase"/>
    <property type="match status" value="1"/>
</dbReference>
<evidence type="ECO:0000256" key="5">
    <source>
        <dbReference type="ARBA" id="ARBA00023004"/>
    </source>
</evidence>
<dbReference type="NCBIfam" id="NF001159">
    <property type="entry name" value="PRK00150.1-3"/>
    <property type="match status" value="1"/>
</dbReference>
<dbReference type="PANTHER" id="PTHR10458">
    <property type="entry name" value="PEPTIDE DEFORMYLASE"/>
    <property type="match status" value="1"/>
</dbReference>
<keyword evidence="3 6" id="KW-0378">Hydrolase</keyword>
<feature type="binding site" evidence="6">
    <location>
        <position position="116"/>
    </location>
    <ligand>
        <name>Fe cation</name>
        <dbReference type="ChEBI" id="CHEBI:24875"/>
    </ligand>
</feature>
<protein>
    <recommendedName>
        <fullName evidence="6">Peptide deformylase</fullName>
        <shortName evidence="6">PDF</shortName>
        <ecNumber evidence="6">3.5.1.88</ecNumber>
    </recommendedName>
    <alternativeName>
        <fullName evidence="6">Polypeptide deformylase</fullName>
    </alternativeName>
</protein>
<dbReference type="AlphaFoldDB" id="A0A9X3UK68"/>
<comment type="cofactor">
    <cofactor evidence="6">
        <name>Fe(2+)</name>
        <dbReference type="ChEBI" id="CHEBI:29033"/>
    </cofactor>
    <text evidence="6">Binds 1 Fe(2+) ion.</text>
</comment>
<dbReference type="HAMAP" id="MF_00163">
    <property type="entry name" value="Pep_deformylase"/>
    <property type="match status" value="1"/>
</dbReference>
<keyword evidence="5 6" id="KW-0408">Iron</keyword>
<evidence type="ECO:0000313" key="7">
    <source>
        <dbReference type="EMBL" id="MDA5399720.1"/>
    </source>
</evidence>
<comment type="similarity">
    <text evidence="1 6">Belongs to the polypeptide deformylase family.</text>
</comment>
<evidence type="ECO:0000256" key="1">
    <source>
        <dbReference type="ARBA" id="ARBA00010759"/>
    </source>
</evidence>
<comment type="function">
    <text evidence="6">Removes the formyl group from the N-terminal Met of newly synthesized proteins. Requires at least a dipeptide for an efficient rate of reaction. N-terminal L-methionine is a prerequisite for activity but the enzyme has broad specificity at other positions.</text>
</comment>
<proteinExistence type="inferred from homology"/>
<dbReference type="GO" id="GO:0046872">
    <property type="term" value="F:metal ion binding"/>
    <property type="evidence" value="ECO:0007669"/>
    <property type="project" value="UniProtKB-KW"/>
</dbReference>
<accession>A0A9X3UK68</accession>
<evidence type="ECO:0000313" key="8">
    <source>
        <dbReference type="Proteomes" id="UP001151234"/>
    </source>
</evidence>
<feature type="binding site" evidence="6">
    <location>
        <position position="162"/>
    </location>
    <ligand>
        <name>Fe cation</name>
        <dbReference type="ChEBI" id="CHEBI:24875"/>
    </ligand>
</feature>
<keyword evidence="4 6" id="KW-0648">Protein biosynthesis</keyword>
<dbReference type="SUPFAM" id="SSF56420">
    <property type="entry name" value="Peptide deformylase"/>
    <property type="match status" value="1"/>
</dbReference>
<evidence type="ECO:0000256" key="2">
    <source>
        <dbReference type="ARBA" id="ARBA00022723"/>
    </source>
</evidence>
<keyword evidence="2 6" id="KW-0479">Metal-binding</keyword>
<feature type="binding site" evidence="6">
    <location>
        <position position="158"/>
    </location>
    <ligand>
        <name>Fe cation</name>
        <dbReference type="ChEBI" id="CHEBI:24875"/>
    </ligand>
</feature>
<dbReference type="GO" id="GO:0006412">
    <property type="term" value="P:translation"/>
    <property type="evidence" value="ECO:0007669"/>
    <property type="project" value="UniProtKB-UniRule"/>
</dbReference>
<dbReference type="Gene3D" id="3.90.45.10">
    <property type="entry name" value="Peptide deformylase"/>
    <property type="match status" value="1"/>
</dbReference>
<organism evidence="7 8">
    <name type="scientific">Hoeflea prorocentri</name>
    <dbReference type="NCBI Taxonomy" id="1922333"/>
    <lineage>
        <taxon>Bacteria</taxon>
        <taxon>Pseudomonadati</taxon>
        <taxon>Pseudomonadota</taxon>
        <taxon>Alphaproteobacteria</taxon>
        <taxon>Hyphomicrobiales</taxon>
        <taxon>Rhizobiaceae</taxon>
        <taxon>Hoeflea</taxon>
    </lineage>
</organism>
<evidence type="ECO:0000256" key="4">
    <source>
        <dbReference type="ARBA" id="ARBA00022917"/>
    </source>
</evidence>
<dbReference type="InterPro" id="IPR036821">
    <property type="entry name" value="Peptide_deformylase_sf"/>
</dbReference>
<reference evidence="7" key="1">
    <citation type="submission" date="2022-11" db="EMBL/GenBank/DDBJ databases">
        <title>Draft genome sequence of Hoeflea poritis E7-10 and Hoeflea prorocentri PM5-8, separated from scleractinian coral Porites lutea and marine dinoflagellate.</title>
        <authorList>
            <person name="Zhang G."/>
            <person name="Wei Q."/>
            <person name="Cai L."/>
        </authorList>
    </citation>
    <scope>NUCLEOTIDE SEQUENCE</scope>
    <source>
        <strain evidence="7">PM5-8</strain>
    </source>
</reference>
<dbReference type="EMBL" id="JAPJZI010000001">
    <property type="protein sequence ID" value="MDA5399720.1"/>
    <property type="molecule type" value="Genomic_DNA"/>
</dbReference>
<name>A0A9X3UK68_9HYPH</name>
<feature type="active site" evidence="6">
    <location>
        <position position="159"/>
    </location>
</feature>
<dbReference type="PANTHER" id="PTHR10458:SF20">
    <property type="entry name" value="PEPTIDE DEFORMYLASE 1"/>
    <property type="match status" value="1"/>
</dbReference>
<evidence type="ECO:0000256" key="3">
    <source>
        <dbReference type="ARBA" id="ARBA00022801"/>
    </source>
</evidence>
<dbReference type="FunFam" id="3.90.45.10:FF:000003">
    <property type="entry name" value="Peptide deformylase"/>
    <property type="match status" value="1"/>
</dbReference>
<gene>
    <name evidence="6" type="primary">def</name>
    <name evidence="7" type="ORF">OQ273_14150</name>
</gene>
<dbReference type="Pfam" id="PF01327">
    <property type="entry name" value="Pep_deformylase"/>
    <property type="match status" value="1"/>
</dbReference>
<comment type="caution">
    <text evidence="7">The sequence shown here is derived from an EMBL/GenBank/DDBJ whole genome shotgun (WGS) entry which is preliminary data.</text>
</comment>
<dbReference type="GO" id="GO:0042586">
    <property type="term" value="F:peptide deformylase activity"/>
    <property type="evidence" value="ECO:0007669"/>
    <property type="project" value="UniProtKB-UniRule"/>
</dbReference>
<dbReference type="InterPro" id="IPR023635">
    <property type="entry name" value="Peptide_deformylase"/>
</dbReference>
<dbReference type="RefSeq" id="WP_267991141.1">
    <property type="nucleotide sequence ID" value="NZ_JAPJZI010000001.1"/>
</dbReference>
<dbReference type="Proteomes" id="UP001151234">
    <property type="component" value="Unassembled WGS sequence"/>
</dbReference>
<sequence length="191" mass="21359">MSILKIARMGHPILAAVAEPVQDPTSHAIKALANDMIETLYDTAGNGLAATQVHVPQRVIIFFQTNEEWSFDRLDEPPARRFRPPADNRLSVPLTLLVNPEYEPVGDDTVEGYEGCLSIPGLAGKVRRYRTIRYRGITPDGQLVERTAEGAHAQVVQHECDHLDGILYPERMTDLKDLTFMTELKLRQGEA</sequence>
<evidence type="ECO:0000256" key="6">
    <source>
        <dbReference type="HAMAP-Rule" id="MF_00163"/>
    </source>
</evidence>
<dbReference type="PIRSF" id="PIRSF004749">
    <property type="entry name" value="Pep_def"/>
    <property type="match status" value="1"/>
</dbReference>
<dbReference type="EC" id="3.5.1.88" evidence="6"/>
<keyword evidence="8" id="KW-1185">Reference proteome</keyword>
<comment type="catalytic activity">
    <reaction evidence="6">
        <text>N-terminal N-formyl-L-methionyl-[peptide] + H2O = N-terminal L-methionyl-[peptide] + formate</text>
        <dbReference type="Rhea" id="RHEA:24420"/>
        <dbReference type="Rhea" id="RHEA-COMP:10639"/>
        <dbReference type="Rhea" id="RHEA-COMP:10640"/>
        <dbReference type="ChEBI" id="CHEBI:15377"/>
        <dbReference type="ChEBI" id="CHEBI:15740"/>
        <dbReference type="ChEBI" id="CHEBI:49298"/>
        <dbReference type="ChEBI" id="CHEBI:64731"/>
        <dbReference type="EC" id="3.5.1.88"/>
    </reaction>
</comment>